<evidence type="ECO:0000256" key="6">
    <source>
        <dbReference type="SAM" id="Phobius"/>
    </source>
</evidence>
<evidence type="ECO:0000256" key="4">
    <source>
        <dbReference type="ARBA" id="ARBA00023136"/>
    </source>
</evidence>
<dbReference type="OrthoDB" id="5967271at2759"/>
<sequence>MGVKRSLQSGGTLLGFLANILMILSTATNYWIRFPRGHSGLWQECKGRICSNIPCQTMLAVTGACMVLATGSGIVGSVMGLRILCHEGDSRGQTTSAIFFLCGETAASPQAQDGPWRTQRRKGAGDPEEGAGRGGAWKEIGVACSSGAVGPEGAWPGTVGAVWVGPACSMQSPWPSSPGGWAVPRPAAADRLDRLHGEECMEKRRLLLLVLFFGVAGFTLRISRG</sequence>
<dbReference type="RefSeq" id="XP_019489727.1">
    <property type="nucleotide sequence ID" value="XM_019634182.1"/>
</dbReference>
<comment type="subcellular location">
    <subcellularLocation>
        <location evidence="1">Membrane</location>
        <topology evidence="1">Multi-pass membrane protein</topology>
    </subcellularLocation>
</comment>
<dbReference type="InterPro" id="IPR004032">
    <property type="entry name" value="PMP22_EMP_MP20"/>
</dbReference>
<reference evidence="8" key="1">
    <citation type="submission" date="2025-08" db="UniProtKB">
        <authorList>
            <consortium name="RefSeq"/>
        </authorList>
    </citation>
    <scope>IDENTIFICATION</scope>
    <source>
        <tissue evidence="8">Muscle</tissue>
    </source>
</reference>
<evidence type="ECO:0000256" key="3">
    <source>
        <dbReference type="ARBA" id="ARBA00022989"/>
    </source>
</evidence>
<dbReference type="PROSITE" id="PS01221">
    <property type="entry name" value="PMP22_1"/>
    <property type="match status" value="1"/>
</dbReference>
<dbReference type="CTD" id="125875"/>
<dbReference type="Pfam" id="PF00822">
    <property type="entry name" value="PMP22_Claudin"/>
    <property type="match status" value="1"/>
</dbReference>
<keyword evidence="3 6" id="KW-1133">Transmembrane helix</keyword>
<dbReference type="Proteomes" id="UP000694851">
    <property type="component" value="Unplaced"/>
</dbReference>
<dbReference type="GO" id="GO:0016020">
    <property type="term" value="C:membrane"/>
    <property type="evidence" value="ECO:0007669"/>
    <property type="project" value="UniProtKB-SubCell"/>
</dbReference>
<dbReference type="Gene3D" id="1.20.140.150">
    <property type="match status" value="1"/>
</dbReference>
<proteinExistence type="predicted"/>
<keyword evidence="4 6" id="KW-0472">Membrane</keyword>
<feature type="region of interest" description="Disordered" evidence="5">
    <location>
        <begin position="108"/>
        <end position="133"/>
    </location>
</feature>
<evidence type="ECO:0000313" key="7">
    <source>
        <dbReference type="Proteomes" id="UP000694851"/>
    </source>
</evidence>
<keyword evidence="2 6" id="KW-0812">Transmembrane</keyword>
<gene>
    <name evidence="8" type="primary">CLDND2</name>
</gene>
<feature type="transmembrane region" description="Helical" evidence="6">
    <location>
        <begin position="206"/>
        <end position="223"/>
    </location>
</feature>
<name>A0A8B7QNF7_HIPAR</name>
<evidence type="ECO:0000256" key="1">
    <source>
        <dbReference type="ARBA" id="ARBA00004141"/>
    </source>
</evidence>
<dbReference type="AlphaFoldDB" id="A0A8B7QNF7"/>
<dbReference type="GeneID" id="109377745"/>
<evidence type="ECO:0000256" key="5">
    <source>
        <dbReference type="SAM" id="MobiDB-lite"/>
    </source>
</evidence>
<feature type="transmembrane region" description="Helical" evidence="6">
    <location>
        <begin position="58"/>
        <end position="81"/>
    </location>
</feature>
<keyword evidence="7" id="KW-1185">Reference proteome</keyword>
<evidence type="ECO:0000313" key="8">
    <source>
        <dbReference type="RefSeq" id="XP_019489727.1"/>
    </source>
</evidence>
<feature type="transmembrane region" description="Helical" evidence="6">
    <location>
        <begin position="12"/>
        <end position="32"/>
    </location>
</feature>
<organism evidence="7 8">
    <name type="scientific">Hipposideros armiger</name>
    <name type="common">Great Himalayan leaf-nosed bat</name>
    <dbReference type="NCBI Taxonomy" id="186990"/>
    <lineage>
        <taxon>Eukaryota</taxon>
        <taxon>Metazoa</taxon>
        <taxon>Chordata</taxon>
        <taxon>Craniata</taxon>
        <taxon>Vertebrata</taxon>
        <taxon>Euteleostomi</taxon>
        <taxon>Mammalia</taxon>
        <taxon>Eutheria</taxon>
        <taxon>Laurasiatheria</taxon>
        <taxon>Chiroptera</taxon>
        <taxon>Yinpterochiroptera</taxon>
        <taxon>Rhinolophoidea</taxon>
        <taxon>Hipposideridae</taxon>
        <taxon>Hipposideros</taxon>
    </lineage>
</organism>
<dbReference type="InterPro" id="IPR004031">
    <property type="entry name" value="PMP22/EMP/MP20/Claudin"/>
</dbReference>
<protein>
    <submittedName>
        <fullName evidence="8">Claudin domain-containing protein 2 isoform X3</fullName>
    </submittedName>
</protein>
<evidence type="ECO:0000256" key="2">
    <source>
        <dbReference type="ARBA" id="ARBA00022692"/>
    </source>
</evidence>
<accession>A0A8B7QNF7</accession>